<keyword evidence="2" id="KW-1133">Transmembrane helix</keyword>
<feature type="compositionally biased region" description="Basic and acidic residues" evidence="1">
    <location>
        <begin position="135"/>
        <end position="149"/>
    </location>
</feature>
<proteinExistence type="predicted"/>
<gene>
    <name evidence="3" type="ORF">Arub01_29350</name>
</gene>
<name>A0A9W6PWY2_9ACTN</name>
<dbReference type="EMBL" id="BSRZ01000006">
    <property type="protein sequence ID" value="GLW64691.1"/>
    <property type="molecule type" value="Genomic_DNA"/>
</dbReference>
<organism evidence="3 4">
    <name type="scientific">Actinomadura rubrobrunea</name>
    <dbReference type="NCBI Taxonomy" id="115335"/>
    <lineage>
        <taxon>Bacteria</taxon>
        <taxon>Bacillati</taxon>
        <taxon>Actinomycetota</taxon>
        <taxon>Actinomycetes</taxon>
        <taxon>Streptosporangiales</taxon>
        <taxon>Thermomonosporaceae</taxon>
        <taxon>Actinomadura</taxon>
    </lineage>
</organism>
<protein>
    <submittedName>
        <fullName evidence="3">Uncharacterized protein</fullName>
    </submittedName>
</protein>
<evidence type="ECO:0000256" key="2">
    <source>
        <dbReference type="SAM" id="Phobius"/>
    </source>
</evidence>
<dbReference type="AlphaFoldDB" id="A0A9W6PWY2"/>
<dbReference type="RefSeq" id="WP_067911194.1">
    <property type="nucleotide sequence ID" value="NZ_BSRZ01000006.1"/>
</dbReference>
<sequence>MSLKKSIRRKPRDAAVSRFERVQDACRQGASLCRQGAAIAAERIVPAAREGRDIAAERLLIARSWSAPRLIRAAGYVESDLAPRVSSLLTDMAHRLEPHPRNRRGRNAALIMTAGATAIGVAGALLTRRSVSRTMTDELRESESEHHPTPSDGQMRSS</sequence>
<accession>A0A9W6PWY2</accession>
<keyword evidence="2" id="KW-0472">Membrane</keyword>
<reference evidence="3" key="1">
    <citation type="submission" date="2023-02" db="EMBL/GenBank/DDBJ databases">
        <title>Actinomadura rubrobrunea NBRC 14622.</title>
        <authorList>
            <person name="Ichikawa N."/>
            <person name="Sato H."/>
            <person name="Tonouchi N."/>
        </authorList>
    </citation>
    <scope>NUCLEOTIDE SEQUENCE</scope>
    <source>
        <strain evidence="3">NBRC 14622</strain>
    </source>
</reference>
<evidence type="ECO:0000256" key="1">
    <source>
        <dbReference type="SAM" id="MobiDB-lite"/>
    </source>
</evidence>
<dbReference type="Proteomes" id="UP001165124">
    <property type="component" value="Unassembled WGS sequence"/>
</dbReference>
<feature type="transmembrane region" description="Helical" evidence="2">
    <location>
        <begin position="108"/>
        <end position="126"/>
    </location>
</feature>
<keyword evidence="2" id="KW-0812">Transmembrane</keyword>
<feature type="region of interest" description="Disordered" evidence="1">
    <location>
        <begin position="135"/>
        <end position="158"/>
    </location>
</feature>
<comment type="caution">
    <text evidence="3">The sequence shown here is derived from an EMBL/GenBank/DDBJ whole genome shotgun (WGS) entry which is preliminary data.</text>
</comment>
<evidence type="ECO:0000313" key="3">
    <source>
        <dbReference type="EMBL" id="GLW64691.1"/>
    </source>
</evidence>
<evidence type="ECO:0000313" key="4">
    <source>
        <dbReference type="Proteomes" id="UP001165124"/>
    </source>
</evidence>
<keyword evidence="4" id="KW-1185">Reference proteome</keyword>